<dbReference type="EMBL" id="HG994360">
    <property type="protein sequence ID" value="CAF2087838.1"/>
    <property type="molecule type" value="Genomic_DNA"/>
</dbReference>
<protein>
    <submittedName>
        <fullName evidence="1">(rape) hypothetical protein</fullName>
    </submittedName>
</protein>
<dbReference type="Proteomes" id="UP001295469">
    <property type="component" value="Chromosome A06"/>
</dbReference>
<evidence type="ECO:0000313" key="1">
    <source>
        <dbReference type="EMBL" id="CAF2087838.1"/>
    </source>
</evidence>
<reference evidence="1" key="1">
    <citation type="submission" date="2021-01" db="EMBL/GenBank/DDBJ databases">
        <authorList>
            <consortium name="Genoscope - CEA"/>
            <person name="William W."/>
        </authorList>
    </citation>
    <scope>NUCLEOTIDE SEQUENCE</scope>
</reference>
<proteinExistence type="predicted"/>
<organism evidence="1">
    <name type="scientific">Brassica napus</name>
    <name type="common">Rape</name>
    <dbReference type="NCBI Taxonomy" id="3708"/>
    <lineage>
        <taxon>Eukaryota</taxon>
        <taxon>Viridiplantae</taxon>
        <taxon>Streptophyta</taxon>
        <taxon>Embryophyta</taxon>
        <taxon>Tracheophyta</taxon>
        <taxon>Spermatophyta</taxon>
        <taxon>Magnoliopsida</taxon>
        <taxon>eudicotyledons</taxon>
        <taxon>Gunneridae</taxon>
        <taxon>Pentapetalae</taxon>
        <taxon>rosids</taxon>
        <taxon>malvids</taxon>
        <taxon>Brassicales</taxon>
        <taxon>Brassicaceae</taxon>
        <taxon>Brassiceae</taxon>
        <taxon>Brassica</taxon>
    </lineage>
</organism>
<feature type="non-terminal residue" evidence="1">
    <location>
        <position position="1"/>
    </location>
</feature>
<name>A0A816SFZ7_BRANA</name>
<accession>A0A816SFZ7</accession>
<dbReference type="AlphaFoldDB" id="A0A816SFZ7"/>
<gene>
    <name evidence="1" type="ORF">DARMORV10_A06P30710.1</name>
</gene>
<sequence>LLTLLIACIRTNTSIQQSSAELSNVIHPQPQQTLPVTLFV</sequence>